<sequence length="76" mass="9397">MVEDLNRNDVDEKAKYLMLEKEYLQEIIELKEKNEFYKNKAIKFEKENNKIKKDLMVRVWLKVKRVLGKILRKIKR</sequence>
<comment type="caution">
    <text evidence="1">The sequence shown here is derived from an EMBL/GenBank/DDBJ whole genome shotgun (WGS) entry which is preliminary data.</text>
</comment>
<dbReference type="EMBL" id="RKRK01000002">
    <property type="protein sequence ID" value="RPF58305.1"/>
    <property type="molecule type" value="Genomic_DNA"/>
</dbReference>
<protein>
    <submittedName>
        <fullName evidence="1">Uncharacterized protein</fullName>
    </submittedName>
</protein>
<accession>A0A3N5CG83</accession>
<evidence type="ECO:0000313" key="2">
    <source>
        <dbReference type="Proteomes" id="UP000277108"/>
    </source>
</evidence>
<reference evidence="1 2" key="1">
    <citation type="submission" date="2018-11" db="EMBL/GenBank/DDBJ databases">
        <title>Genomic Encyclopedia of Type Strains, Phase IV (KMG-IV): sequencing the most valuable type-strain genomes for metagenomic binning, comparative biology and taxonomic classification.</title>
        <authorList>
            <person name="Goeker M."/>
        </authorList>
    </citation>
    <scope>NUCLEOTIDE SEQUENCE [LARGE SCALE GENOMIC DNA]</scope>
    <source>
        <strain evidence="1 2">DSM 29158</strain>
    </source>
</reference>
<name>A0A1Q1G0T6_9BACL</name>
<proteinExistence type="predicted"/>
<dbReference type="Proteomes" id="UP000277108">
    <property type="component" value="Unassembled WGS sequence"/>
</dbReference>
<dbReference type="STRING" id="1849491.BVH56_02630"/>
<gene>
    <name evidence="1" type="ORF">EDD62_0949</name>
</gene>
<accession>A0A1Q1G0T6</accession>
<keyword evidence="2" id="KW-1185">Reference proteome</keyword>
<evidence type="ECO:0000313" key="1">
    <source>
        <dbReference type="EMBL" id="RPF58305.1"/>
    </source>
</evidence>
<organism evidence="1 2">
    <name type="scientific">Abyssicoccus albus</name>
    <dbReference type="NCBI Taxonomy" id="1817405"/>
    <lineage>
        <taxon>Bacteria</taxon>
        <taxon>Bacillati</taxon>
        <taxon>Bacillota</taxon>
        <taxon>Bacilli</taxon>
        <taxon>Bacillales</taxon>
        <taxon>Abyssicoccaceae</taxon>
    </lineage>
</organism>
<dbReference type="RefSeq" id="WP_077139969.1">
    <property type="nucleotide sequence ID" value="NZ_CBCSGK010000010.1"/>
</dbReference>
<dbReference type="AlphaFoldDB" id="A0A1Q1G0T6"/>